<keyword evidence="1" id="KW-0614">Plasmid</keyword>
<organism evidence="1">
    <name type="scientific">Klebsiella oxytoca</name>
    <dbReference type="NCBI Taxonomy" id="571"/>
    <lineage>
        <taxon>Bacteria</taxon>
        <taxon>Pseudomonadati</taxon>
        <taxon>Pseudomonadota</taxon>
        <taxon>Gammaproteobacteria</taxon>
        <taxon>Enterobacterales</taxon>
        <taxon>Enterobacteriaceae</taxon>
        <taxon>Klebsiella/Raoultella group</taxon>
        <taxon>Klebsiella</taxon>
    </lineage>
</organism>
<name>A0A1W6F5L7_KLEOX</name>
<dbReference type="RefSeq" id="WP_032493173.1">
    <property type="nucleotide sequence ID" value="NZ_KX784502.1"/>
</dbReference>
<dbReference type="AlphaFoldDB" id="A0A1W6F5L7"/>
<proteinExistence type="predicted"/>
<protein>
    <submittedName>
        <fullName evidence="1">Uncharacterized protein</fullName>
    </submittedName>
</protein>
<geneLocation type="plasmid" evidence="1">
    <name>p7121-IMP</name>
</geneLocation>
<reference evidence="1" key="1">
    <citation type="journal article" date="2017" name="Front. Cell. Infect. Microbiol.">
        <title>Sequencing of blaIMP-Carrying IncN2 Plasmids, and Comparative Genomics of IncN2 Plasmids Harboring Class 1 Integrons.</title>
        <authorList>
            <person name="Jiang X."/>
            <person name="Yin Z."/>
            <person name="Yin X."/>
            <person name="Fang H."/>
            <person name="Sun Q."/>
            <person name="Tong Y."/>
            <person name="Xu Y."/>
            <person name="Zhang D."/>
            <person name="Feng J."/>
            <person name="Chen W."/>
            <person name="Song Y."/>
            <person name="Wang J."/>
            <person name="Chen S."/>
            <person name="Zhou D."/>
        </authorList>
    </citation>
    <scope>NUCLEOTIDE SEQUENCE</scope>
    <source>
        <strain evidence="1">7121</strain>
        <plasmid evidence="1">p7121-IMP</plasmid>
    </source>
</reference>
<evidence type="ECO:0000313" key="1">
    <source>
        <dbReference type="EMBL" id="ARK35847.1"/>
    </source>
</evidence>
<sequence length="215" mass="24011">MNRVEAMPTKHIDTTSWNTVESVTVRAIELNGKLVKETDVIRLLIERGAKTLTDDDLRNINGFKPNYGVMSWSKDGTITDFGTIEPEEYAAYLAANQPVMTCVYGNTATGKTNFKDSLLRCISDDMAENFLVEDEDNGRISEDTRLHLFKSFFDEGRNVVFVEHAHNCSCMITRFVNAMASSKVNFIFIGEVGPARKAKMITAVGKGGYTWETSV</sequence>
<accession>A0A1W6F5L7</accession>
<dbReference type="EMBL" id="KX784502">
    <property type="protein sequence ID" value="ARK35847.1"/>
    <property type="molecule type" value="Genomic_DNA"/>
</dbReference>